<dbReference type="Pfam" id="PF08241">
    <property type="entry name" value="Methyltransf_11"/>
    <property type="match status" value="1"/>
</dbReference>
<dbReference type="OrthoDB" id="5503541at2"/>
<dbReference type="Gene3D" id="3.40.50.150">
    <property type="entry name" value="Vaccinia Virus protein VP39"/>
    <property type="match status" value="1"/>
</dbReference>
<keyword evidence="2" id="KW-0489">Methyltransferase</keyword>
<dbReference type="SUPFAM" id="SSF53335">
    <property type="entry name" value="S-adenosyl-L-methionine-dependent methyltransferases"/>
    <property type="match status" value="1"/>
</dbReference>
<proteinExistence type="predicted"/>
<accession>E6VUH1</accession>
<dbReference type="RefSeq" id="WP_013513053.1">
    <property type="nucleotide sequence ID" value="NC_014844.1"/>
</dbReference>
<dbReference type="eggNOG" id="COG2226">
    <property type="taxonomic scope" value="Bacteria"/>
</dbReference>
<evidence type="ECO:0000313" key="3">
    <source>
        <dbReference type="Proteomes" id="UP000002191"/>
    </source>
</evidence>
<organism evidence="2 3">
    <name type="scientific">Pseudodesulfovibrio aespoeensis (strain ATCC 700646 / DSM 10631 / Aspo-2)</name>
    <name type="common">Desulfovibrio aespoeensis</name>
    <dbReference type="NCBI Taxonomy" id="643562"/>
    <lineage>
        <taxon>Bacteria</taxon>
        <taxon>Pseudomonadati</taxon>
        <taxon>Thermodesulfobacteriota</taxon>
        <taxon>Desulfovibrionia</taxon>
        <taxon>Desulfovibrionales</taxon>
        <taxon>Desulfovibrionaceae</taxon>
    </lineage>
</organism>
<reference evidence="3" key="1">
    <citation type="submission" date="2010-12" db="EMBL/GenBank/DDBJ databases">
        <title>Complete sequence of Desulfovibrio aespoeensis Aspo-2.</title>
        <authorList>
            <consortium name="US DOE Joint Genome Institute"/>
            <person name="Lucas S."/>
            <person name="Copeland A."/>
            <person name="Lapidus A."/>
            <person name="Cheng J.-F."/>
            <person name="Goodwin L."/>
            <person name="Pitluck S."/>
            <person name="Chertkov O."/>
            <person name="Misra M."/>
            <person name="Detter J.C."/>
            <person name="Han C."/>
            <person name="Tapia R."/>
            <person name="Land M."/>
            <person name="Hauser L."/>
            <person name="Kyrpides N."/>
            <person name="Ivanova N."/>
            <person name="Ovchinnikova G."/>
            <person name="Pedersen K."/>
            <person name="Jagevall S."/>
            <person name="Hazen T."/>
            <person name="Woyke T."/>
        </authorList>
    </citation>
    <scope>NUCLEOTIDE SEQUENCE [LARGE SCALE GENOMIC DNA]</scope>
    <source>
        <strain evidence="3">ATCC 700646 / DSM 10631 / Aspo-2</strain>
    </source>
</reference>
<dbReference type="GO" id="GO:0008757">
    <property type="term" value="F:S-adenosylmethionine-dependent methyltransferase activity"/>
    <property type="evidence" value="ECO:0007669"/>
    <property type="project" value="InterPro"/>
</dbReference>
<dbReference type="AlphaFoldDB" id="E6VUH1"/>
<dbReference type="EMBL" id="CP002431">
    <property type="protein sequence ID" value="ADU61116.1"/>
    <property type="molecule type" value="Genomic_DNA"/>
</dbReference>
<dbReference type="PANTHER" id="PTHR43591:SF24">
    <property type="entry name" value="2-METHOXY-6-POLYPRENYL-1,4-BENZOQUINOL METHYLASE, MITOCHONDRIAL"/>
    <property type="match status" value="1"/>
</dbReference>
<dbReference type="PANTHER" id="PTHR43591">
    <property type="entry name" value="METHYLTRANSFERASE"/>
    <property type="match status" value="1"/>
</dbReference>
<dbReference type="KEGG" id="das:Daes_0088"/>
<evidence type="ECO:0000259" key="1">
    <source>
        <dbReference type="Pfam" id="PF08241"/>
    </source>
</evidence>
<protein>
    <submittedName>
        <fullName evidence="2">Methyltransferase type 11</fullName>
    </submittedName>
</protein>
<dbReference type="eggNOG" id="COG2227">
    <property type="taxonomic scope" value="Bacteria"/>
</dbReference>
<dbReference type="InterPro" id="IPR029063">
    <property type="entry name" value="SAM-dependent_MTases_sf"/>
</dbReference>
<gene>
    <name evidence="2" type="ordered locus">Daes_0088</name>
</gene>
<evidence type="ECO:0000313" key="2">
    <source>
        <dbReference type="EMBL" id="ADU61116.1"/>
    </source>
</evidence>
<dbReference type="STRING" id="643562.Daes_0088"/>
<reference evidence="2 3" key="2">
    <citation type="journal article" date="2014" name="Genome Announc.">
        <title>Complete Genome Sequence of the Subsurface, Mesophilic Sulfate-Reducing Bacterium Desulfovibrio aespoeensis Aspo-2.</title>
        <authorList>
            <person name="Pedersen K."/>
            <person name="Bengtsson A."/>
            <person name="Edlund J."/>
            <person name="Rabe L."/>
            <person name="Hazen T."/>
            <person name="Chakraborty R."/>
            <person name="Goodwin L."/>
            <person name="Shapiro N."/>
        </authorList>
    </citation>
    <scope>NUCLEOTIDE SEQUENCE [LARGE SCALE GENOMIC DNA]</scope>
    <source>
        <strain evidence="3">ATCC 700646 / DSM 10631 / Aspo-2</strain>
    </source>
</reference>
<dbReference type="HOGENOM" id="CLU_972273_0_0_7"/>
<dbReference type="Proteomes" id="UP000002191">
    <property type="component" value="Chromosome"/>
</dbReference>
<sequence>MSMSRTDLISIFRMELLSRRSDLKQEVLDAVRRFDVSIGWHYILDFIWLLEGVETLPPGSTILDAGAGHGLMQMLLAARGHKVLSIDYSPRIPFDSYRAKASIRVLSRSGFDEAYLERVRARGMDAGVSDEPLAVLAEKGVDIVYWRADISDLSPLPNECVDAVVSVSALEHNSKEKLLTCCSELERVLKPGGTMHVTVCGSDREEWFHEPSKGWCYPEKSLIEYFGLRNPESNFSEAEAAFAELKQGDGLKEHLSESYFVSGDNGMPWGKWNPEYLALGVRKNKN</sequence>
<feature type="domain" description="Methyltransferase type 11" evidence="1">
    <location>
        <begin position="128"/>
        <end position="195"/>
    </location>
</feature>
<keyword evidence="2" id="KW-0808">Transferase</keyword>
<name>E6VUH1_PSEA9</name>
<dbReference type="GO" id="GO:0032259">
    <property type="term" value="P:methylation"/>
    <property type="evidence" value="ECO:0007669"/>
    <property type="project" value="UniProtKB-KW"/>
</dbReference>
<keyword evidence="3" id="KW-1185">Reference proteome</keyword>
<dbReference type="InterPro" id="IPR013216">
    <property type="entry name" value="Methyltransf_11"/>
</dbReference>
<dbReference type="CDD" id="cd02440">
    <property type="entry name" value="AdoMet_MTases"/>
    <property type="match status" value="1"/>
</dbReference>